<dbReference type="Proteomes" id="UP000318437">
    <property type="component" value="Unassembled WGS sequence"/>
</dbReference>
<keyword evidence="5" id="KW-0804">Transcription</keyword>
<accession>A0A5C6CCE6</accession>
<evidence type="ECO:0000259" key="6">
    <source>
        <dbReference type="Pfam" id="PF04542"/>
    </source>
</evidence>
<dbReference type="GO" id="GO:0006352">
    <property type="term" value="P:DNA-templated transcription initiation"/>
    <property type="evidence" value="ECO:0007669"/>
    <property type="project" value="InterPro"/>
</dbReference>
<dbReference type="NCBIfam" id="TIGR02937">
    <property type="entry name" value="sigma70-ECF"/>
    <property type="match status" value="1"/>
</dbReference>
<dbReference type="GO" id="GO:0003677">
    <property type="term" value="F:DNA binding"/>
    <property type="evidence" value="ECO:0007669"/>
    <property type="project" value="UniProtKB-KW"/>
</dbReference>
<dbReference type="Gene3D" id="1.10.1740.10">
    <property type="match status" value="1"/>
</dbReference>
<dbReference type="PANTHER" id="PTHR43133:SF8">
    <property type="entry name" value="RNA POLYMERASE SIGMA FACTOR HI_1459-RELATED"/>
    <property type="match status" value="1"/>
</dbReference>
<evidence type="ECO:0000256" key="4">
    <source>
        <dbReference type="ARBA" id="ARBA00023125"/>
    </source>
</evidence>
<dbReference type="InterPro" id="IPR039425">
    <property type="entry name" value="RNA_pol_sigma-70-like"/>
</dbReference>
<dbReference type="OrthoDB" id="9780326at2"/>
<evidence type="ECO:0000256" key="3">
    <source>
        <dbReference type="ARBA" id="ARBA00023082"/>
    </source>
</evidence>
<dbReference type="RefSeq" id="WP_146452606.1">
    <property type="nucleotide sequence ID" value="NZ_SJPS01000008.1"/>
</dbReference>
<keyword evidence="9" id="KW-1185">Reference proteome</keyword>
<dbReference type="AlphaFoldDB" id="A0A5C6CCE6"/>
<evidence type="ECO:0000256" key="2">
    <source>
        <dbReference type="ARBA" id="ARBA00023015"/>
    </source>
</evidence>
<dbReference type="InterPro" id="IPR014284">
    <property type="entry name" value="RNA_pol_sigma-70_dom"/>
</dbReference>
<evidence type="ECO:0000313" key="9">
    <source>
        <dbReference type="Proteomes" id="UP000318437"/>
    </source>
</evidence>
<dbReference type="InterPro" id="IPR007627">
    <property type="entry name" value="RNA_pol_sigma70_r2"/>
</dbReference>
<proteinExistence type="inferred from homology"/>
<gene>
    <name evidence="8" type="primary">rpoE_8</name>
    <name evidence="8" type="ORF">Pla144_43120</name>
</gene>
<dbReference type="EMBL" id="SJPS01000008">
    <property type="protein sequence ID" value="TWU21878.1"/>
    <property type="molecule type" value="Genomic_DNA"/>
</dbReference>
<evidence type="ECO:0000313" key="8">
    <source>
        <dbReference type="EMBL" id="TWU21878.1"/>
    </source>
</evidence>
<dbReference type="GO" id="GO:0016987">
    <property type="term" value="F:sigma factor activity"/>
    <property type="evidence" value="ECO:0007669"/>
    <property type="project" value="UniProtKB-KW"/>
</dbReference>
<dbReference type="InterPro" id="IPR036388">
    <property type="entry name" value="WH-like_DNA-bd_sf"/>
</dbReference>
<reference evidence="8 9" key="1">
    <citation type="submission" date="2019-02" db="EMBL/GenBank/DDBJ databases">
        <title>Deep-cultivation of Planctomycetes and their phenomic and genomic characterization uncovers novel biology.</title>
        <authorList>
            <person name="Wiegand S."/>
            <person name="Jogler M."/>
            <person name="Boedeker C."/>
            <person name="Pinto D."/>
            <person name="Vollmers J."/>
            <person name="Rivas-Marin E."/>
            <person name="Kohn T."/>
            <person name="Peeters S.H."/>
            <person name="Heuer A."/>
            <person name="Rast P."/>
            <person name="Oberbeckmann S."/>
            <person name="Bunk B."/>
            <person name="Jeske O."/>
            <person name="Meyerdierks A."/>
            <person name="Storesund J.E."/>
            <person name="Kallscheuer N."/>
            <person name="Luecker S."/>
            <person name="Lage O.M."/>
            <person name="Pohl T."/>
            <person name="Merkel B.J."/>
            <person name="Hornburger P."/>
            <person name="Mueller R.-W."/>
            <person name="Bruemmer F."/>
            <person name="Labrenz M."/>
            <person name="Spormann A.M."/>
            <person name="Op Den Camp H."/>
            <person name="Overmann J."/>
            <person name="Amann R."/>
            <person name="Jetten M.S.M."/>
            <person name="Mascher T."/>
            <person name="Medema M.H."/>
            <person name="Devos D.P."/>
            <person name="Kaster A.-K."/>
            <person name="Ovreas L."/>
            <person name="Rohde M."/>
            <person name="Galperin M.Y."/>
            <person name="Jogler C."/>
        </authorList>
    </citation>
    <scope>NUCLEOTIDE SEQUENCE [LARGE SCALE GENOMIC DNA]</scope>
    <source>
        <strain evidence="8 9">Pla144</strain>
    </source>
</reference>
<keyword evidence="3" id="KW-0731">Sigma factor</keyword>
<keyword evidence="2" id="KW-0805">Transcription regulation</keyword>
<dbReference type="InterPro" id="IPR013324">
    <property type="entry name" value="RNA_pol_sigma_r3/r4-like"/>
</dbReference>
<protein>
    <submittedName>
        <fullName evidence="8">ECF RNA polymerase sigma-E factor</fullName>
    </submittedName>
</protein>
<feature type="domain" description="RNA polymerase sigma factor 70 region 4 type 2" evidence="7">
    <location>
        <begin position="140"/>
        <end position="183"/>
    </location>
</feature>
<sequence length="201" mass="22875">MNRDNDTWVAQLSSAGAEREVALTELRVVLFRNLRKALAGRPHVDNSFLEDAVQDALLRILDRLDQFQGRSRFVTWATSIAIRVALGELRRSRWKDVSLDSVLDDTDYAPTRAVDSSPSPELLVQQEALFHKLHELIETALTEKQRAALLAELRGMPQDEIARHLGSNRNALYKLTHDARKKLKSALQNAGYREDELELTY</sequence>
<dbReference type="Gene3D" id="1.10.10.10">
    <property type="entry name" value="Winged helix-like DNA-binding domain superfamily/Winged helix DNA-binding domain"/>
    <property type="match status" value="1"/>
</dbReference>
<evidence type="ECO:0000256" key="5">
    <source>
        <dbReference type="ARBA" id="ARBA00023163"/>
    </source>
</evidence>
<dbReference type="SUPFAM" id="SSF88946">
    <property type="entry name" value="Sigma2 domain of RNA polymerase sigma factors"/>
    <property type="match status" value="1"/>
</dbReference>
<dbReference type="SUPFAM" id="SSF88659">
    <property type="entry name" value="Sigma3 and sigma4 domains of RNA polymerase sigma factors"/>
    <property type="match status" value="1"/>
</dbReference>
<keyword evidence="4" id="KW-0238">DNA-binding</keyword>
<evidence type="ECO:0000256" key="1">
    <source>
        <dbReference type="ARBA" id="ARBA00010641"/>
    </source>
</evidence>
<dbReference type="Pfam" id="PF04542">
    <property type="entry name" value="Sigma70_r2"/>
    <property type="match status" value="1"/>
</dbReference>
<dbReference type="Pfam" id="PF08281">
    <property type="entry name" value="Sigma70_r4_2"/>
    <property type="match status" value="1"/>
</dbReference>
<dbReference type="InterPro" id="IPR013325">
    <property type="entry name" value="RNA_pol_sigma_r2"/>
</dbReference>
<dbReference type="InterPro" id="IPR013249">
    <property type="entry name" value="RNA_pol_sigma70_r4_t2"/>
</dbReference>
<comment type="similarity">
    <text evidence="1">Belongs to the sigma-70 factor family. ECF subfamily.</text>
</comment>
<feature type="domain" description="RNA polymerase sigma-70 region 2" evidence="6">
    <location>
        <begin position="34"/>
        <end position="94"/>
    </location>
</feature>
<dbReference type="PANTHER" id="PTHR43133">
    <property type="entry name" value="RNA POLYMERASE ECF-TYPE SIGMA FACTO"/>
    <property type="match status" value="1"/>
</dbReference>
<organism evidence="8 9">
    <name type="scientific">Bythopirellula polymerisocia</name>
    <dbReference type="NCBI Taxonomy" id="2528003"/>
    <lineage>
        <taxon>Bacteria</taxon>
        <taxon>Pseudomonadati</taxon>
        <taxon>Planctomycetota</taxon>
        <taxon>Planctomycetia</taxon>
        <taxon>Pirellulales</taxon>
        <taxon>Lacipirellulaceae</taxon>
        <taxon>Bythopirellula</taxon>
    </lineage>
</organism>
<comment type="caution">
    <text evidence="8">The sequence shown here is derived from an EMBL/GenBank/DDBJ whole genome shotgun (WGS) entry which is preliminary data.</text>
</comment>
<evidence type="ECO:0000259" key="7">
    <source>
        <dbReference type="Pfam" id="PF08281"/>
    </source>
</evidence>
<name>A0A5C6CCE6_9BACT</name>